<dbReference type="SMART" id="SM00342">
    <property type="entry name" value="HTH_ARAC"/>
    <property type="match status" value="1"/>
</dbReference>
<dbReference type="GO" id="GO:0003700">
    <property type="term" value="F:DNA-binding transcription factor activity"/>
    <property type="evidence" value="ECO:0007669"/>
    <property type="project" value="InterPro"/>
</dbReference>
<dbReference type="Proteomes" id="UP001176960">
    <property type="component" value="Unassembled WGS sequence"/>
</dbReference>
<reference evidence="5" key="1">
    <citation type="submission" date="2023-03" db="EMBL/GenBank/DDBJ databases">
        <authorList>
            <person name="Cleenwerck I."/>
        </authorList>
    </citation>
    <scope>NUCLEOTIDE SEQUENCE</scope>
    <source>
        <strain evidence="5">LMG 32879</strain>
    </source>
</reference>
<dbReference type="PANTHER" id="PTHR43280">
    <property type="entry name" value="ARAC-FAMILY TRANSCRIPTIONAL REGULATOR"/>
    <property type="match status" value="1"/>
</dbReference>
<feature type="domain" description="HTH araC/xylS-type" evidence="4">
    <location>
        <begin position="171"/>
        <end position="272"/>
    </location>
</feature>
<evidence type="ECO:0000259" key="4">
    <source>
        <dbReference type="PROSITE" id="PS01124"/>
    </source>
</evidence>
<accession>A0AA35UF48</accession>
<evidence type="ECO:0000313" key="5">
    <source>
        <dbReference type="EMBL" id="CAI9119956.1"/>
    </source>
</evidence>
<evidence type="ECO:0000256" key="2">
    <source>
        <dbReference type="ARBA" id="ARBA00023125"/>
    </source>
</evidence>
<sequence length="277" mass="31886">MKKRPSFRHSAHRVIGDLTITEHADGHDEMHFNHATRLSIVLQIEHSSHIAWDDAVEDIDALRGFMPLHDRGRWLEREKSHAMRIEISRHAVVHRIPALEKMSHISFSTSSIPGSLLLVTARHLCQEEHDENVHPATIRRMSSHLVDLLDTTLRANLASEDVADRRALQRMSVRDYIEANISDCELSPQTIAKHFDISQRNLYQIFGHADGTLGNWILRRRLERARQAITDPAQQHLPVGEIGKRYGFRSAAHFSRRFREAFSIPPGELRQKIHPVH</sequence>
<gene>
    <name evidence="5" type="ORF">LMG32879_000782</name>
</gene>
<dbReference type="InterPro" id="IPR020449">
    <property type="entry name" value="Tscrpt_reg_AraC-type_HTH"/>
</dbReference>
<keyword evidence="6" id="KW-1185">Reference proteome</keyword>
<dbReference type="PROSITE" id="PS01124">
    <property type="entry name" value="HTH_ARAC_FAMILY_2"/>
    <property type="match status" value="1"/>
</dbReference>
<protein>
    <submittedName>
        <fullName evidence="5">Helix-turn-helix domain-containing protein</fullName>
    </submittedName>
</protein>
<dbReference type="GO" id="GO:0043565">
    <property type="term" value="F:sequence-specific DNA binding"/>
    <property type="evidence" value="ECO:0007669"/>
    <property type="project" value="InterPro"/>
</dbReference>
<evidence type="ECO:0000313" key="6">
    <source>
        <dbReference type="Proteomes" id="UP001176960"/>
    </source>
</evidence>
<name>A0AA35UF48_9PROT</name>
<dbReference type="PANTHER" id="PTHR43280:SF31">
    <property type="entry name" value="TRANSCRIPTIONAL REGULATORY PROTEIN"/>
    <property type="match status" value="1"/>
</dbReference>
<dbReference type="InterPro" id="IPR009057">
    <property type="entry name" value="Homeodomain-like_sf"/>
</dbReference>
<dbReference type="Gene3D" id="1.10.10.60">
    <property type="entry name" value="Homeodomain-like"/>
    <property type="match status" value="1"/>
</dbReference>
<dbReference type="SUPFAM" id="SSF46689">
    <property type="entry name" value="Homeodomain-like"/>
    <property type="match status" value="1"/>
</dbReference>
<dbReference type="InterPro" id="IPR018060">
    <property type="entry name" value="HTH_AraC"/>
</dbReference>
<evidence type="ECO:0000256" key="1">
    <source>
        <dbReference type="ARBA" id="ARBA00023015"/>
    </source>
</evidence>
<dbReference type="RefSeq" id="WP_289840808.1">
    <property type="nucleotide sequence ID" value="NZ_CATKSH010000003.1"/>
</dbReference>
<dbReference type="AlphaFoldDB" id="A0AA35UF48"/>
<comment type="caution">
    <text evidence="5">The sequence shown here is derived from an EMBL/GenBank/DDBJ whole genome shotgun (WGS) entry which is preliminary data.</text>
</comment>
<dbReference type="PRINTS" id="PR00032">
    <property type="entry name" value="HTHARAC"/>
</dbReference>
<keyword evidence="2" id="KW-0238">DNA-binding</keyword>
<proteinExistence type="predicted"/>
<dbReference type="EMBL" id="CATKSH010000003">
    <property type="protein sequence ID" value="CAI9119956.1"/>
    <property type="molecule type" value="Genomic_DNA"/>
</dbReference>
<organism evidence="5 6">
    <name type="scientific">Brytella acorum</name>
    <dbReference type="NCBI Taxonomy" id="2959299"/>
    <lineage>
        <taxon>Bacteria</taxon>
        <taxon>Pseudomonadati</taxon>
        <taxon>Pseudomonadota</taxon>
        <taxon>Alphaproteobacteria</taxon>
        <taxon>Acetobacterales</taxon>
        <taxon>Acetobacteraceae</taxon>
        <taxon>Brytella</taxon>
    </lineage>
</organism>
<keyword evidence="3" id="KW-0804">Transcription</keyword>
<dbReference type="Pfam" id="PF12833">
    <property type="entry name" value="HTH_18"/>
    <property type="match status" value="1"/>
</dbReference>
<evidence type="ECO:0000256" key="3">
    <source>
        <dbReference type="ARBA" id="ARBA00023163"/>
    </source>
</evidence>
<keyword evidence="1" id="KW-0805">Transcription regulation</keyword>